<feature type="transmembrane region" description="Helical" evidence="1">
    <location>
        <begin position="155"/>
        <end position="173"/>
    </location>
</feature>
<keyword evidence="1" id="KW-1133">Transmembrane helix</keyword>
<keyword evidence="3" id="KW-1185">Reference proteome</keyword>
<keyword evidence="1" id="KW-0472">Membrane</keyword>
<reference evidence="2 3" key="1">
    <citation type="submission" date="2019-07" db="EMBL/GenBank/DDBJ databases">
        <authorList>
            <person name="Duangmal K."/>
            <person name="Teo W.F.A."/>
        </authorList>
    </citation>
    <scope>NUCLEOTIDE SEQUENCE [LARGE SCALE GENOMIC DNA]</scope>
    <source>
        <strain evidence="2 3">TBRC 6029</strain>
    </source>
</reference>
<dbReference type="OrthoDB" id="4302191at2"/>
<proteinExistence type="predicted"/>
<keyword evidence="1" id="KW-0812">Transmembrane</keyword>
<evidence type="ECO:0000256" key="1">
    <source>
        <dbReference type="SAM" id="Phobius"/>
    </source>
</evidence>
<comment type="caution">
    <text evidence="2">The sequence shown here is derived from an EMBL/GenBank/DDBJ whole genome shotgun (WGS) entry which is preliminary data.</text>
</comment>
<organism evidence="2 3">
    <name type="scientific">Amycolatopsis rhizosphaerae</name>
    <dbReference type="NCBI Taxonomy" id="2053003"/>
    <lineage>
        <taxon>Bacteria</taxon>
        <taxon>Bacillati</taxon>
        <taxon>Actinomycetota</taxon>
        <taxon>Actinomycetes</taxon>
        <taxon>Pseudonocardiales</taxon>
        <taxon>Pseudonocardiaceae</taxon>
        <taxon>Amycolatopsis</taxon>
    </lineage>
</organism>
<reference evidence="2 3" key="2">
    <citation type="submission" date="2019-08" db="EMBL/GenBank/DDBJ databases">
        <title>Amycolatopsis acidicola sp. nov., isolated from peat swamp forest soil.</title>
        <authorList>
            <person name="Srisuk N."/>
        </authorList>
    </citation>
    <scope>NUCLEOTIDE SEQUENCE [LARGE SCALE GENOMIC DNA]</scope>
    <source>
        <strain evidence="2 3">TBRC 6029</strain>
    </source>
</reference>
<dbReference type="AlphaFoldDB" id="A0A557ZP15"/>
<feature type="transmembrane region" description="Helical" evidence="1">
    <location>
        <begin position="82"/>
        <end position="103"/>
    </location>
</feature>
<feature type="transmembrane region" description="Helical" evidence="1">
    <location>
        <begin position="46"/>
        <end position="70"/>
    </location>
</feature>
<feature type="transmembrane region" description="Helical" evidence="1">
    <location>
        <begin position="123"/>
        <end position="143"/>
    </location>
</feature>
<protein>
    <submittedName>
        <fullName evidence="2">Uncharacterized protein</fullName>
    </submittedName>
</protein>
<feature type="transmembrane region" description="Helical" evidence="1">
    <location>
        <begin position="7"/>
        <end position="26"/>
    </location>
</feature>
<evidence type="ECO:0000313" key="2">
    <source>
        <dbReference type="EMBL" id="TVT13756.1"/>
    </source>
</evidence>
<dbReference type="RefSeq" id="WP_144593561.1">
    <property type="nucleotide sequence ID" value="NZ_VJWX01000869.1"/>
</dbReference>
<evidence type="ECO:0000313" key="3">
    <source>
        <dbReference type="Proteomes" id="UP000320011"/>
    </source>
</evidence>
<sequence>MKSLIARWLRFVLFLLVYVSSLVFFIKYGADDFAGALTFGGKFTGALLVLGGAFLLVATTGLIDHGLVVLLGKEEKFPSSGLLALGGAVLIFAAGSFMILAQIGSGDALKEFRGPWGMDPPPLSVWSLYTALSAWVVHYLHGTGVRFPAFRENKGIALATIITILVTVANFGYSQIYQPYAHPPTVQVIASFGEPVLNPDRASYEIPINLS</sequence>
<name>A0A557ZP15_9PSEU</name>
<accession>A0A557ZP15</accession>
<dbReference type="EMBL" id="VJWX01000869">
    <property type="protein sequence ID" value="TVT13756.1"/>
    <property type="molecule type" value="Genomic_DNA"/>
</dbReference>
<gene>
    <name evidence="2" type="ORF">FNH05_37535</name>
</gene>
<dbReference type="Proteomes" id="UP000320011">
    <property type="component" value="Unassembled WGS sequence"/>
</dbReference>